<protein>
    <recommendedName>
        <fullName evidence="4">BZIP domain-containing protein</fullName>
    </recommendedName>
</protein>
<dbReference type="InterPro" id="IPR004827">
    <property type="entry name" value="bZIP"/>
</dbReference>
<evidence type="ECO:0000256" key="2">
    <source>
        <dbReference type="ARBA" id="ARBA00023242"/>
    </source>
</evidence>
<evidence type="ECO:0000256" key="1">
    <source>
        <dbReference type="ARBA" id="ARBA00004123"/>
    </source>
</evidence>
<dbReference type="PANTHER" id="PTHR40621:SF6">
    <property type="entry name" value="AP-1-LIKE TRANSCRIPTION FACTOR YAP1-RELATED"/>
    <property type="match status" value="1"/>
</dbReference>
<dbReference type="Proteomes" id="UP001139887">
    <property type="component" value="Unassembled WGS sequence"/>
</dbReference>
<keyword evidence="2" id="KW-0539">Nucleus</keyword>
<gene>
    <name evidence="5" type="ORF">IWW36_004875</name>
</gene>
<dbReference type="AlphaFoldDB" id="A0A9W8LYD5"/>
<dbReference type="Gene3D" id="1.20.5.170">
    <property type="match status" value="1"/>
</dbReference>
<dbReference type="EMBL" id="JANBUW010000862">
    <property type="protein sequence ID" value="KAJ2845210.1"/>
    <property type="molecule type" value="Genomic_DNA"/>
</dbReference>
<evidence type="ECO:0000259" key="4">
    <source>
        <dbReference type="PROSITE" id="PS00036"/>
    </source>
</evidence>
<name>A0A9W8LYD5_9FUNG</name>
<feature type="non-terminal residue" evidence="5">
    <location>
        <position position="1"/>
    </location>
</feature>
<dbReference type="GO" id="GO:0090575">
    <property type="term" value="C:RNA polymerase II transcription regulator complex"/>
    <property type="evidence" value="ECO:0007669"/>
    <property type="project" value="TreeGrafter"/>
</dbReference>
<dbReference type="GO" id="GO:0000976">
    <property type="term" value="F:transcription cis-regulatory region binding"/>
    <property type="evidence" value="ECO:0007669"/>
    <property type="project" value="InterPro"/>
</dbReference>
<feature type="domain" description="BZIP" evidence="4">
    <location>
        <begin position="69"/>
        <end position="84"/>
    </location>
</feature>
<reference evidence="5" key="1">
    <citation type="submission" date="2022-07" db="EMBL/GenBank/DDBJ databases">
        <title>Phylogenomic reconstructions and comparative analyses of Kickxellomycotina fungi.</title>
        <authorList>
            <person name="Reynolds N.K."/>
            <person name="Stajich J.E."/>
            <person name="Barry K."/>
            <person name="Grigoriev I.V."/>
            <person name="Crous P."/>
            <person name="Smith M.E."/>
        </authorList>
    </citation>
    <scope>NUCLEOTIDE SEQUENCE</scope>
    <source>
        <strain evidence="5">NRRL 1566</strain>
    </source>
</reference>
<evidence type="ECO:0000313" key="5">
    <source>
        <dbReference type="EMBL" id="KAJ2845210.1"/>
    </source>
</evidence>
<comment type="caution">
    <text evidence="5">The sequence shown here is derived from an EMBL/GenBank/DDBJ whole genome shotgun (WGS) entry which is preliminary data.</text>
</comment>
<dbReference type="PROSITE" id="PS00036">
    <property type="entry name" value="BZIP_BASIC"/>
    <property type="match status" value="1"/>
</dbReference>
<dbReference type="OrthoDB" id="5584604at2759"/>
<sequence length="383" mass="41889">ASLLPPPLLQQTRHHELVQSPRLPGEPCSKGTPDDRPQITISEPDVANDDGTHHSADPNSRRRSINSSKRAAQNRAAQRAFRLRRERYVAGLEEKARNFDRLEAAFMDIQRENYQLRASLHKLQSENAAMRAHLATGTPLSPPPSSIASAPFSPVTVMPPYPPTQNPSARPLALTDSGTHSHYAGPSHQLHQQKRPFQYVQQHPAQPEFASNVHGYSTHAISHATPFQPPMSSAYPSHSPGDPHHHSIKRFQRDSSLPRTLDPYSPMPNVVLAGQLHASASTATSMIEKAPSPRASRDSGPGIDTASPATEPLPHKQSTNLETASSSSAVAPMLPSVREITMSIGAMLPSGFRVDHSQPESLQDASTLHGRINECTETKRRPW</sequence>
<dbReference type="InterPro" id="IPR046347">
    <property type="entry name" value="bZIP_sf"/>
</dbReference>
<dbReference type="PANTHER" id="PTHR40621">
    <property type="entry name" value="TRANSCRIPTION FACTOR KAPC-RELATED"/>
    <property type="match status" value="1"/>
</dbReference>
<feature type="region of interest" description="Disordered" evidence="3">
    <location>
        <begin position="285"/>
        <end position="330"/>
    </location>
</feature>
<dbReference type="SUPFAM" id="SSF57959">
    <property type="entry name" value="Leucine zipper domain"/>
    <property type="match status" value="1"/>
</dbReference>
<feature type="compositionally biased region" description="Polar residues" evidence="3">
    <location>
        <begin position="316"/>
        <end position="329"/>
    </location>
</feature>
<dbReference type="InterPro" id="IPR050936">
    <property type="entry name" value="AP-1-like"/>
</dbReference>
<accession>A0A9W8LYD5</accession>
<feature type="region of interest" description="Disordered" evidence="3">
    <location>
        <begin position="222"/>
        <end position="263"/>
    </location>
</feature>
<dbReference type="GO" id="GO:0001228">
    <property type="term" value="F:DNA-binding transcription activator activity, RNA polymerase II-specific"/>
    <property type="evidence" value="ECO:0007669"/>
    <property type="project" value="TreeGrafter"/>
</dbReference>
<feature type="compositionally biased region" description="Basic and acidic residues" evidence="3">
    <location>
        <begin position="371"/>
        <end position="383"/>
    </location>
</feature>
<comment type="subcellular location">
    <subcellularLocation>
        <location evidence="1">Nucleus</location>
    </subcellularLocation>
</comment>
<evidence type="ECO:0000313" key="6">
    <source>
        <dbReference type="Proteomes" id="UP001139887"/>
    </source>
</evidence>
<organism evidence="5 6">
    <name type="scientific">Coemansia brasiliensis</name>
    <dbReference type="NCBI Taxonomy" id="2650707"/>
    <lineage>
        <taxon>Eukaryota</taxon>
        <taxon>Fungi</taxon>
        <taxon>Fungi incertae sedis</taxon>
        <taxon>Zoopagomycota</taxon>
        <taxon>Kickxellomycotina</taxon>
        <taxon>Kickxellomycetes</taxon>
        <taxon>Kickxellales</taxon>
        <taxon>Kickxellaceae</taxon>
        <taxon>Coemansia</taxon>
    </lineage>
</organism>
<evidence type="ECO:0000256" key="3">
    <source>
        <dbReference type="SAM" id="MobiDB-lite"/>
    </source>
</evidence>
<feature type="region of interest" description="Disordered" evidence="3">
    <location>
        <begin position="354"/>
        <end position="383"/>
    </location>
</feature>
<proteinExistence type="predicted"/>
<feature type="region of interest" description="Disordered" evidence="3">
    <location>
        <begin position="1"/>
        <end position="79"/>
    </location>
</feature>
<feature type="compositionally biased region" description="Basic and acidic residues" evidence="3">
    <location>
        <begin position="50"/>
        <end position="60"/>
    </location>
</feature>
<feature type="compositionally biased region" description="Low complexity" evidence="3">
    <location>
        <begin position="65"/>
        <end position="79"/>
    </location>
</feature>
<keyword evidence="6" id="KW-1185">Reference proteome</keyword>